<dbReference type="EMBL" id="CP022699">
    <property type="protein sequence ID" value="ATJ91532.1"/>
    <property type="molecule type" value="Genomic_DNA"/>
</dbReference>
<proteinExistence type="predicted"/>
<reference evidence="2 3" key="1">
    <citation type="submission" date="2017-08" db="EMBL/GenBank/DDBJ databases">
        <title>Complete Genome Sequence of Acetobacter tropicalis Oregon-R-modENCODE STRAIN BDGP1, an acetic acid bacterium isolated from Drosophila melanogaster gut.</title>
        <authorList>
            <person name="Wan K.H."/>
            <person name="Yu C."/>
            <person name="Park S."/>
            <person name="Hammonds A.S."/>
            <person name="Booth B.W."/>
            <person name="Celniker S.E."/>
        </authorList>
    </citation>
    <scope>NUCLEOTIDE SEQUENCE [LARGE SCALE GENOMIC DNA]</scope>
    <source>
        <strain evidence="2 3">BDGP1</strain>
    </source>
</reference>
<name>A0A291PJA0_9PROT</name>
<dbReference type="AlphaFoldDB" id="A0A291PJA0"/>
<feature type="coiled-coil region" evidence="1">
    <location>
        <begin position="32"/>
        <end position="59"/>
    </location>
</feature>
<dbReference type="Proteomes" id="UP000220394">
    <property type="component" value="Chromosome"/>
</dbReference>
<evidence type="ECO:0000256" key="1">
    <source>
        <dbReference type="SAM" id="Coils"/>
    </source>
</evidence>
<organism evidence="2 3">
    <name type="scientific">Acetobacter tropicalis</name>
    <dbReference type="NCBI Taxonomy" id="104102"/>
    <lineage>
        <taxon>Bacteria</taxon>
        <taxon>Pseudomonadati</taxon>
        <taxon>Pseudomonadota</taxon>
        <taxon>Alphaproteobacteria</taxon>
        <taxon>Acetobacterales</taxon>
        <taxon>Acetobacteraceae</taxon>
        <taxon>Acetobacter</taxon>
    </lineage>
</organism>
<dbReference type="KEGG" id="ato:CIW82_13345"/>
<evidence type="ECO:0000313" key="3">
    <source>
        <dbReference type="Proteomes" id="UP000220394"/>
    </source>
</evidence>
<keyword evidence="1" id="KW-0175">Coiled coil</keyword>
<sequence length="167" mass="19454">MTDNNHATFFQYIQPALQPIVTLFSVWVGFKLKVITDRETKLQKKISDIKEEIDSLCETSITYWSRYVPENYKTGVDLQEECKIKSRNHNINKLIVSMSKNFKSNDYTDINSLVTDLRKASSGENFETNGDREMSPTAIMDTLRCANELKRVIESSLPNKKWWNFSR</sequence>
<protein>
    <submittedName>
        <fullName evidence="2">Uncharacterized protein</fullName>
    </submittedName>
</protein>
<dbReference type="RefSeq" id="WP_097802457.1">
    <property type="nucleotide sequence ID" value="NZ_CP022699.1"/>
</dbReference>
<gene>
    <name evidence="2" type="ORF">CIW82_13345</name>
</gene>
<evidence type="ECO:0000313" key="2">
    <source>
        <dbReference type="EMBL" id="ATJ91532.1"/>
    </source>
</evidence>
<accession>A0A291PJA0</accession>